<dbReference type="InterPro" id="IPR029058">
    <property type="entry name" value="AB_hydrolase_fold"/>
</dbReference>
<evidence type="ECO:0008006" key="6">
    <source>
        <dbReference type="Google" id="ProtNLM"/>
    </source>
</evidence>
<feature type="domain" description="Peptidase S9 prolyl oligopeptidase catalytic" evidence="2">
    <location>
        <begin position="859"/>
        <end position="1059"/>
    </location>
</feature>
<feature type="region of interest" description="Disordered" evidence="1">
    <location>
        <begin position="542"/>
        <end position="561"/>
    </location>
</feature>
<feature type="region of interest" description="Disordered" evidence="1">
    <location>
        <begin position="57"/>
        <end position="83"/>
    </location>
</feature>
<dbReference type="GO" id="GO:0006508">
    <property type="term" value="P:proteolysis"/>
    <property type="evidence" value="ECO:0007669"/>
    <property type="project" value="InterPro"/>
</dbReference>
<dbReference type="KEGG" id="vde:111248467"/>
<dbReference type="GeneID" id="111248467"/>
<dbReference type="Pfam" id="PF09495">
    <property type="entry name" value="DUF2462"/>
    <property type="match status" value="1"/>
</dbReference>
<reference evidence="4" key="1">
    <citation type="submission" date="2021-01" db="UniProtKB">
        <authorList>
            <consortium name="EnsemblMetazoa"/>
        </authorList>
    </citation>
    <scope>IDENTIFICATION</scope>
</reference>
<dbReference type="GO" id="GO:0008239">
    <property type="term" value="F:dipeptidyl-peptidase activity"/>
    <property type="evidence" value="ECO:0007669"/>
    <property type="project" value="TreeGrafter"/>
</dbReference>
<dbReference type="PANTHER" id="PTHR11731">
    <property type="entry name" value="PROTEASE FAMILY S9B,C DIPEPTIDYL-PEPTIDASE IV-RELATED"/>
    <property type="match status" value="1"/>
</dbReference>
<dbReference type="RefSeq" id="XP_022656635.1">
    <property type="nucleotide sequence ID" value="XM_022800900.1"/>
</dbReference>
<dbReference type="PANTHER" id="PTHR11731:SF193">
    <property type="entry name" value="DIPEPTIDYL PEPTIDASE 9"/>
    <property type="match status" value="1"/>
</dbReference>
<feature type="domain" description="Dipeptidylpeptidase IV N-terminal" evidence="3">
    <location>
        <begin position="620"/>
        <end position="733"/>
    </location>
</feature>
<feature type="compositionally biased region" description="Low complexity" evidence="1">
    <location>
        <begin position="542"/>
        <end position="555"/>
    </location>
</feature>
<dbReference type="Gene3D" id="2.140.10.30">
    <property type="entry name" value="Dipeptidylpeptidase IV, N-terminal domain"/>
    <property type="match status" value="2"/>
</dbReference>
<evidence type="ECO:0000313" key="5">
    <source>
        <dbReference type="Proteomes" id="UP000594260"/>
    </source>
</evidence>
<dbReference type="FunCoup" id="A0A7M7JSY3">
    <property type="interactions" value="1645"/>
</dbReference>
<proteinExistence type="predicted"/>
<protein>
    <recommendedName>
        <fullName evidence="6">Dipeptidyl peptidase 9</fullName>
    </recommendedName>
</protein>
<dbReference type="AlphaFoldDB" id="A0A7M7JSY3"/>
<dbReference type="EnsemblMetazoa" id="XM_022800900">
    <property type="protein sequence ID" value="XP_022656635"/>
    <property type="gene ID" value="LOC111248467"/>
</dbReference>
<evidence type="ECO:0000313" key="4">
    <source>
        <dbReference type="EnsemblMetazoa" id="XP_022656635"/>
    </source>
</evidence>
<accession>A0A7M7JSY3</accession>
<dbReference type="OrthoDB" id="16520at2759"/>
<dbReference type="Pfam" id="PF00930">
    <property type="entry name" value="DPPIV_N"/>
    <property type="match status" value="2"/>
</dbReference>
<feature type="compositionally biased region" description="Basic residues" evidence="1">
    <location>
        <begin position="1"/>
        <end position="21"/>
    </location>
</feature>
<dbReference type="Gene3D" id="3.40.50.1820">
    <property type="entry name" value="alpha/beta hydrolase"/>
    <property type="match status" value="1"/>
</dbReference>
<dbReference type="InterPro" id="IPR019034">
    <property type="entry name" value="UPF0390"/>
</dbReference>
<feature type="compositionally biased region" description="Polar residues" evidence="1">
    <location>
        <begin position="337"/>
        <end position="348"/>
    </location>
</feature>
<evidence type="ECO:0000259" key="3">
    <source>
        <dbReference type="Pfam" id="PF00930"/>
    </source>
</evidence>
<dbReference type="InterPro" id="IPR050278">
    <property type="entry name" value="Serine_Prot_S9B/DPPIV"/>
</dbReference>
<name>A0A7M7JSY3_VARDE</name>
<dbReference type="SUPFAM" id="SSF82171">
    <property type="entry name" value="DPP6 N-terminal domain-like"/>
    <property type="match status" value="1"/>
</dbReference>
<dbReference type="OMA" id="DIWVTNI"/>
<evidence type="ECO:0000256" key="1">
    <source>
        <dbReference type="SAM" id="MobiDB-lite"/>
    </source>
</evidence>
<feature type="region of interest" description="Disordered" evidence="1">
    <location>
        <begin position="1"/>
        <end position="38"/>
    </location>
</feature>
<organism evidence="4 5">
    <name type="scientific">Varroa destructor</name>
    <name type="common">Honeybee mite</name>
    <dbReference type="NCBI Taxonomy" id="109461"/>
    <lineage>
        <taxon>Eukaryota</taxon>
        <taxon>Metazoa</taxon>
        <taxon>Ecdysozoa</taxon>
        <taxon>Arthropoda</taxon>
        <taxon>Chelicerata</taxon>
        <taxon>Arachnida</taxon>
        <taxon>Acari</taxon>
        <taxon>Parasitiformes</taxon>
        <taxon>Mesostigmata</taxon>
        <taxon>Gamasina</taxon>
        <taxon>Dermanyssoidea</taxon>
        <taxon>Varroidae</taxon>
        <taxon>Varroa</taxon>
    </lineage>
</organism>
<dbReference type="InParanoid" id="A0A7M7JSY3"/>
<feature type="region of interest" description="Disordered" evidence="1">
    <location>
        <begin position="337"/>
        <end position="357"/>
    </location>
</feature>
<feature type="compositionally biased region" description="Basic and acidic residues" evidence="1">
    <location>
        <begin position="57"/>
        <end position="67"/>
    </location>
</feature>
<dbReference type="InterPro" id="IPR001375">
    <property type="entry name" value="Peptidase_S9_cat"/>
</dbReference>
<sequence>MSQGKLKVKTKIPKGAQKKIILKRDDRSRPRKAKPITVRQKIKSNLEKSIRAKIEDELRSRVTHGDGKPLAGGSGSQSKGNKKDGYRLAMESEIYTGAPVPEHPRFVRHRRKTWSELRQVVRDVRCRLYHTACRIPAAVVFCRKQNGVRIYFLCSLATGREMTLHYVDVNDKGELSKCQMLFESKFHSTQSCSYARSSKEEQLQLERKRVMMCGIAAFDYVAPGNFAFSSSGSVFRCHDEFPLGCADQGVFPEEVRITEQNRRTRLDPQMCPFDPNITAYISHNDIWVYNWASGHELRLTTVHESDATLSAGIPCYVTQEEFNRFSGFWWAPRSTADSVDMRSTSPPRTRSPVGSREENQPIRYSILYEVVDESDVEVVELPNATGGVEEYHFPRAGTPNAKSSLRLVSFSVASNGTFVDISYAQISNPFIDAAEYVLRAGWTPDARHIWAQLLNRQQDTLQLLLVRVQRKSYDKLASSGASYGASAMETEPKMNLLPSEINDDGLITHAVLLLEEKSSVWINVHDVLGFLSNESLPPQTVTMSGVTVSSSPTSEGSRDVPLCDGGDTIMENGLGAEHYWDSTANVAPLAQDPCQDQGDRYQQLQQKQHQRANQIRTSSSPQILEFVWASEATGFRHLYLYRIDLETGMCIERRPLTGGDWEVSDKYVWIDNQRRLVYFIGLKDSPLEKQLYVVSLDETLGEIQCLTSLGASYQAFVNPECSLVVTIESHLAQPPFARLYRLVTNDSDVGVRCAGGDTDTVILKQQEATSIRRPGGLREYMPQLQLIGNLMEPASVDERYRVPELFQHQLSSGDTVFGVIFKPRSLDESRPYKFPTVLTIYGGPEVQLVTNSFKGMRHLRQHLLSSEDFCVVTMDCRGSRNRGVAFESHLKGRMGQVEIQDQVEVLQWLAEDRGYMDMSRVAIHGWSYGGYLSLMALAQRPDIFKLAVAGAPVTQWNLYDTGYTERYMGLPEANREGYHRGSVLSHVSQFPDEEGRLLLIHGLMDENVHFTHTTSLVQALVKAGKPYRLQVYPQERHSLRHLATSEHYETTLLSFLQDNL</sequence>
<feature type="domain" description="Dipeptidylpeptidase IV N-terminal" evidence="3">
    <location>
        <begin position="257"/>
        <end position="531"/>
    </location>
</feature>
<evidence type="ECO:0000259" key="2">
    <source>
        <dbReference type="Pfam" id="PF00326"/>
    </source>
</evidence>
<dbReference type="GO" id="GO:0008236">
    <property type="term" value="F:serine-type peptidase activity"/>
    <property type="evidence" value="ECO:0007669"/>
    <property type="project" value="InterPro"/>
</dbReference>
<dbReference type="SUPFAM" id="SSF53474">
    <property type="entry name" value="alpha/beta-Hydrolases"/>
    <property type="match status" value="1"/>
</dbReference>
<dbReference type="InterPro" id="IPR002469">
    <property type="entry name" value="Peptidase_S9B_N"/>
</dbReference>
<dbReference type="Proteomes" id="UP000594260">
    <property type="component" value="Unplaced"/>
</dbReference>
<keyword evidence="5" id="KW-1185">Reference proteome</keyword>
<dbReference type="Pfam" id="PF00326">
    <property type="entry name" value="Peptidase_S9"/>
    <property type="match status" value="1"/>
</dbReference>